<dbReference type="InterPro" id="IPR036145">
    <property type="entry name" value="MinC_C_sf"/>
</dbReference>
<evidence type="ECO:0000256" key="4">
    <source>
        <dbReference type="ARBA" id="ARBA00023306"/>
    </source>
</evidence>
<dbReference type="RefSeq" id="WP_003755627.1">
    <property type="nucleotide sequence ID" value="NZ_CABKNG010000001.1"/>
</dbReference>
<dbReference type="Gene3D" id="3.30.160.540">
    <property type="match status" value="1"/>
</dbReference>
<evidence type="ECO:0000256" key="5">
    <source>
        <dbReference type="ARBA" id="ARBA00046874"/>
    </source>
</evidence>
<evidence type="ECO:0000313" key="10">
    <source>
        <dbReference type="Proteomes" id="UP000254879"/>
    </source>
</evidence>
<dbReference type="PANTHER" id="PTHR34108:SF1">
    <property type="entry name" value="SEPTUM SITE-DETERMINING PROTEIN MINC"/>
    <property type="match status" value="1"/>
</dbReference>
<comment type="subunit">
    <text evidence="5 6">Interacts with MinD and FtsZ.</text>
</comment>
<dbReference type="Pfam" id="PF03775">
    <property type="entry name" value="MinC_C"/>
    <property type="match status" value="1"/>
</dbReference>
<protein>
    <recommendedName>
        <fullName evidence="6">Probable septum site-determining protein MinC</fullName>
    </recommendedName>
</protein>
<evidence type="ECO:0000256" key="2">
    <source>
        <dbReference type="ARBA" id="ARBA00022618"/>
    </source>
</evidence>
<dbReference type="Proteomes" id="UP000254879">
    <property type="component" value="Unassembled WGS sequence"/>
</dbReference>
<feature type="domain" description="Septum formation inhibitor MinC C-terminal" evidence="7">
    <location>
        <begin position="106"/>
        <end position="204"/>
    </location>
</feature>
<dbReference type="SUPFAM" id="SSF63848">
    <property type="entry name" value="Cell-division inhibitor MinC, C-terminal domain"/>
    <property type="match status" value="1"/>
</dbReference>
<dbReference type="InterPro" id="IPR055219">
    <property type="entry name" value="MinC_N_1"/>
</dbReference>
<evidence type="ECO:0000256" key="1">
    <source>
        <dbReference type="ARBA" id="ARBA00006291"/>
    </source>
</evidence>
<dbReference type="Pfam" id="PF22642">
    <property type="entry name" value="MinC_N_1"/>
    <property type="match status" value="1"/>
</dbReference>
<dbReference type="OrthoDB" id="9790810at2"/>
<evidence type="ECO:0000313" key="9">
    <source>
        <dbReference type="EMBL" id="STY43374.1"/>
    </source>
</evidence>
<proteinExistence type="inferred from homology"/>
<evidence type="ECO:0000259" key="8">
    <source>
        <dbReference type="Pfam" id="PF22642"/>
    </source>
</evidence>
<dbReference type="EMBL" id="UGPG01000001">
    <property type="protein sequence ID" value="STY43374.1"/>
    <property type="molecule type" value="Genomic_DNA"/>
</dbReference>
<dbReference type="GO" id="GO:0000917">
    <property type="term" value="P:division septum assembly"/>
    <property type="evidence" value="ECO:0007669"/>
    <property type="project" value="UniProtKB-KW"/>
</dbReference>
<feature type="domain" description="Septum site-determining protein MinC N-terminal" evidence="8">
    <location>
        <begin position="5"/>
        <end position="81"/>
    </location>
</feature>
<dbReference type="PANTHER" id="PTHR34108">
    <property type="entry name" value="SEPTUM SITE-DETERMINING PROTEIN MINC"/>
    <property type="match status" value="1"/>
</dbReference>
<organism evidence="9 10">
    <name type="scientific">Listeria grayi</name>
    <name type="common">Listeria murrayi</name>
    <dbReference type="NCBI Taxonomy" id="1641"/>
    <lineage>
        <taxon>Bacteria</taxon>
        <taxon>Bacillati</taxon>
        <taxon>Bacillota</taxon>
        <taxon>Bacilli</taxon>
        <taxon>Bacillales</taxon>
        <taxon>Listeriaceae</taxon>
        <taxon>Listeria</taxon>
    </lineage>
</organism>
<dbReference type="GO" id="GO:1901891">
    <property type="term" value="P:regulation of cell septum assembly"/>
    <property type="evidence" value="ECO:0007669"/>
    <property type="project" value="InterPro"/>
</dbReference>
<keyword evidence="3 6" id="KW-0717">Septation</keyword>
<name>A0A378MBZ8_LISGR</name>
<keyword evidence="4 6" id="KW-0131">Cell cycle</keyword>
<dbReference type="AlphaFoldDB" id="A0A378MBZ8"/>
<dbReference type="NCBIfam" id="NF001772">
    <property type="entry name" value="PRK00513.1-3"/>
    <property type="match status" value="1"/>
</dbReference>
<evidence type="ECO:0000256" key="6">
    <source>
        <dbReference type="HAMAP-Rule" id="MF_00267"/>
    </source>
</evidence>
<dbReference type="HAMAP" id="MF_00267">
    <property type="entry name" value="MinC"/>
    <property type="match status" value="1"/>
</dbReference>
<dbReference type="InterPro" id="IPR013033">
    <property type="entry name" value="MinC"/>
</dbReference>
<dbReference type="InterPro" id="IPR016098">
    <property type="entry name" value="CAP/MinC_C"/>
</dbReference>
<evidence type="ECO:0000259" key="7">
    <source>
        <dbReference type="Pfam" id="PF03775"/>
    </source>
</evidence>
<gene>
    <name evidence="6 9" type="primary">minC</name>
    <name evidence="9" type="ORF">NCTC10815_00667</name>
</gene>
<reference evidence="9 10" key="1">
    <citation type="submission" date="2018-06" db="EMBL/GenBank/DDBJ databases">
        <authorList>
            <consortium name="Pathogen Informatics"/>
            <person name="Doyle S."/>
        </authorList>
    </citation>
    <scope>NUCLEOTIDE SEQUENCE [LARGE SCALE GENOMIC DNA]</scope>
    <source>
        <strain evidence="10">NCTC 10815</strain>
    </source>
</reference>
<sequence length="225" mass="25016">MQKNVQIKGTKDGIVISLSDKADIMQLRQELLQLLVEQKQGPYSGEKLEVQVQLGNRLFSEEEEADFAGIIHDNSQMKIKAFYSNVMTKEAAKKWKEEEQIYSMATIIRSGQVIHVPGDFLLIGDINPGGQIRADGNIFVLGQIKGIVHAGFAGSKDAVVAGKFLYPSQIRIASEFYSFDDEAYKEIGDTDLKAAFITDTKDIKVDGVHTLRKVRPHIANFQGGR</sequence>
<dbReference type="InterPro" id="IPR005526">
    <property type="entry name" value="Septum_form_inhib_MinC_C"/>
</dbReference>
<evidence type="ECO:0000256" key="3">
    <source>
        <dbReference type="ARBA" id="ARBA00023210"/>
    </source>
</evidence>
<accession>A0A378MBZ8</accession>
<dbReference type="Gene3D" id="2.160.20.70">
    <property type="match status" value="1"/>
</dbReference>
<keyword evidence="2 6" id="KW-0132">Cell division</keyword>
<comment type="function">
    <text evidence="6">Cell division inhibitor that blocks the formation of polar Z ring septums. Rapidly oscillates between the poles of the cell to destabilize FtsZ filaments that have formed before they mature into polar Z rings. Prevents FtsZ polymerization.</text>
</comment>
<comment type="similarity">
    <text evidence="1 6">Belongs to the MinC family.</text>
</comment>
<dbReference type="GO" id="GO:0000902">
    <property type="term" value="P:cell morphogenesis"/>
    <property type="evidence" value="ECO:0007669"/>
    <property type="project" value="InterPro"/>
</dbReference>